<dbReference type="InterPro" id="IPR006162">
    <property type="entry name" value="Ppantetheine_attach_site"/>
</dbReference>
<dbReference type="PROSITE" id="PS00012">
    <property type="entry name" value="PHOSPHOPANTETHEINE"/>
    <property type="match status" value="1"/>
</dbReference>
<dbReference type="Gene3D" id="3.40.50.980">
    <property type="match status" value="1"/>
</dbReference>
<sequence>MRQYRINWTCLTPISPCLFRPDNALNPKSFCIEGDSLTQAHVDTWAHRIKFINSYGPAETCFCTASAVDPQRWRLGDVGGMFSGLAWITVINGPSRLASTGAVGELVVEGPAVARGHLNNENQTHASFIDYGDDSIIQFIGRRDTQVKLCGQRVELSEVEYHIHRGFLGSQEVIAEVIFPLITQARSMLICYVFTGKRGNEGVNEYITSPTANFKQSASRTLSQLREYLPVYMVPTPLLPFVKIPLTGAGKINRKELWQVASDLTLAEIEFYSRSADAIHVSKREPKSPVEIKLHFICAQVLNLDPDSIGIDDNFFHLGGDSISAMQVAAKAKAAGLSSTARTIQQYKTISAMAMLRARFRQEENGNLVQQVHDDINGSFIFRPHSVDDVAGAAQSGQQFLFLVAHEAHAKICSNGWGYFTFRFTNPEGCEKFGTTEVPEIALNYSGLYQQLEVDIALLQYTGELDETDSDIIKSAKRFGLIEISVGMHQGCLQFDVAYNRHMKKQKEIISWIDLCEDFLVDMAK</sequence>
<protein>
    <submittedName>
        <fullName evidence="5">Acetyl-CoA synthetase-like protein</fullName>
    </submittedName>
</protein>
<dbReference type="InterPro" id="IPR045851">
    <property type="entry name" value="AMP-bd_C_sf"/>
</dbReference>
<accession>A0A017S0V2</accession>
<evidence type="ECO:0000256" key="3">
    <source>
        <dbReference type="ARBA" id="ARBA00029454"/>
    </source>
</evidence>
<dbReference type="STRING" id="1388766.A0A017S0V2"/>
<dbReference type="OrthoDB" id="416786at2759"/>
<evidence type="ECO:0000313" key="5">
    <source>
        <dbReference type="EMBL" id="EYE90264.1"/>
    </source>
</evidence>
<dbReference type="HOGENOM" id="CLU_518710_0_0_1"/>
<dbReference type="Gene3D" id="1.10.1200.10">
    <property type="entry name" value="ACP-like"/>
    <property type="match status" value="1"/>
</dbReference>
<dbReference type="AlphaFoldDB" id="A0A017S0V2"/>
<evidence type="ECO:0000256" key="2">
    <source>
        <dbReference type="ARBA" id="ARBA00022553"/>
    </source>
</evidence>
<dbReference type="RefSeq" id="XP_040633954.1">
    <property type="nucleotide sequence ID" value="XM_040779497.1"/>
</dbReference>
<evidence type="ECO:0000313" key="6">
    <source>
        <dbReference type="Proteomes" id="UP000019804"/>
    </source>
</evidence>
<gene>
    <name evidence="5" type="ORF">EURHEDRAFT_382140</name>
</gene>
<dbReference type="Pfam" id="PF00550">
    <property type="entry name" value="PP-binding"/>
    <property type="match status" value="1"/>
</dbReference>
<name>A0A017S0V2_ASPRC</name>
<dbReference type="SUPFAM" id="SSF56801">
    <property type="entry name" value="Acetyl-CoA synthetase-like"/>
    <property type="match status" value="1"/>
</dbReference>
<dbReference type="EMBL" id="KK088464">
    <property type="protein sequence ID" value="EYE90264.1"/>
    <property type="molecule type" value="Genomic_DNA"/>
</dbReference>
<dbReference type="InterPro" id="IPR036736">
    <property type="entry name" value="ACP-like_sf"/>
</dbReference>
<proteinExistence type="inferred from homology"/>
<dbReference type="Proteomes" id="UP000019804">
    <property type="component" value="Unassembled WGS sequence"/>
</dbReference>
<keyword evidence="1" id="KW-0596">Phosphopantetheine</keyword>
<dbReference type="Gene3D" id="2.30.38.10">
    <property type="entry name" value="Luciferase, Domain 3"/>
    <property type="match status" value="1"/>
</dbReference>
<dbReference type="SUPFAM" id="SSF47336">
    <property type="entry name" value="ACP-like"/>
    <property type="match status" value="1"/>
</dbReference>
<keyword evidence="2" id="KW-0597">Phosphoprotein</keyword>
<dbReference type="GeneID" id="63694621"/>
<comment type="similarity">
    <text evidence="3">Belongs to the NRP synthetase family.</text>
</comment>
<dbReference type="PANTHER" id="PTHR45398">
    <property type="match status" value="1"/>
</dbReference>
<dbReference type="InterPro" id="IPR009081">
    <property type="entry name" value="PP-bd_ACP"/>
</dbReference>
<dbReference type="Gene3D" id="3.30.559.30">
    <property type="entry name" value="Nonribosomal peptide synthetase, condensation domain"/>
    <property type="match status" value="1"/>
</dbReference>
<dbReference type="PANTHER" id="PTHR45398:SF1">
    <property type="entry name" value="ENZYME, PUTATIVE (JCVI)-RELATED"/>
    <property type="match status" value="1"/>
</dbReference>
<organism evidence="5 6">
    <name type="scientific">Aspergillus ruber (strain CBS 135680)</name>
    <dbReference type="NCBI Taxonomy" id="1388766"/>
    <lineage>
        <taxon>Eukaryota</taxon>
        <taxon>Fungi</taxon>
        <taxon>Dikarya</taxon>
        <taxon>Ascomycota</taxon>
        <taxon>Pezizomycotina</taxon>
        <taxon>Eurotiomycetes</taxon>
        <taxon>Eurotiomycetidae</taxon>
        <taxon>Eurotiales</taxon>
        <taxon>Aspergillaceae</taxon>
        <taxon>Aspergillus</taxon>
        <taxon>Aspergillus subgen. Aspergillus</taxon>
    </lineage>
</organism>
<evidence type="ECO:0000259" key="4">
    <source>
        <dbReference type="PROSITE" id="PS50075"/>
    </source>
</evidence>
<dbReference type="Gene3D" id="3.30.300.30">
    <property type="match status" value="1"/>
</dbReference>
<evidence type="ECO:0000256" key="1">
    <source>
        <dbReference type="ARBA" id="ARBA00022450"/>
    </source>
</evidence>
<keyword evidence="6" id="KW-1185">Reference proteome</keyword>
<reference evidence="6" key="1">
    <citation type="journal article" date="2014" name="Nat. Commun.">
        <title>Genomic adaptations of the halophilic Dead Sea filamentous fungus Eurotium rubrum.</title>
        <authorList>
            <person name="Kis-Papo T."/>
            <person name="Weig A.R."/>
            <person name="Riley R."/>
            <person name="Persoh D."/>
            <person name="Salamov A."/>
            <person name="Sun H."/>
            <person name="Lipzen A."/>
            <person name="Wasser S.P."/>
            <person name="Rambold G."/>
            <person name="Grigoriev I.V."/>
            <person name="Nevo E."/>
        </authorList>
    </citation>
    <scope>NUCLEOTIDE SEQUENCE [LARGE SCALE GENOMIC DNA]</scope>
    <source>
        <strain evidence="6">CBS 135680</strain>
    </source>
</reference>
<dbReference type="PROSITE" id="PS50075">
    <property type="entry name" value="CARRIER"/>
    <property type="match status" value="1"/>
</dbReference>
<feature type="domain" description="Carrier" evidence="4">
    <location>
        <begin position="288"/>
        <end position="361"/>
    </location>
</feature>